<dbReference type="SUPFAM" id="SSF52540">
    <property type="entry name" value="P-loop containing nucleoside triphosphate hydrolases"/>
    <property type="match status" value="1"/>
</dbReference>
<dbReference type="EMBL" id="MRZV01000463">
    <property type="protein sequence ID" value="PIK49487.1"/>
    <property type="molecule type" value="Genomic_DNA"/>
</dbReference>
<comment type="caution">
    <text evidence="2">The sequence shown here is derived from an EMBL/GenBank/DDBJ whole genome shotgun (WGS) entry which is preliminary data.</text>
</comment>
<dbReference type="PANTHER" id="PTHR46406:SF1">
    <property type="entry name" value="NITRIC OXIDE-ASSOCIATED PROTEIN 1"/>
    <property type="match status" value="1"/>
</dbReference>
<dbReference type="OrthoDB" id="1696305at2759"/>
<dbReference type="Proteomes" id="UP000230750">
    <property type="component" value="Unassembled WGS sequence"/>
</dbReference>
<evidence type="ECO:0000313" key="2">
    <source>
        <dbReference type="EMBL" id="PIK49487.1"/>
    </source>
</evidence>
<dbReference type="Gene3D" id="3.40.50.300">
    <property type="entry name" value="P-loop containing nucleotide triphosphate hydrolases"/>
    <property type="match status" value="1"/>
</dbReference>
<name>A0A2G8KND3_STIJA</name>
<dbReference type="PANTHER" id="PTHR46406">
    <property type="entry name" value="NITRIC OXIDE-ASSOCIATED PROTEIN 1"/>
    <property type="match status" value="1"/>
</dbReference>
<dbReference type="InterPro" id="IPR052807">
    <property type="entry name" value="Mito_transl_resp_regulator"/>
</dbReference>
<sequence length="648" mass="72922">MGHLGNVTKGLTDSCDGSASEVIEEPPNHFDEQYFESIVKHEYLKAEASRRLEPTSEARPKLKGDFALAEKAEINVTVDSFTEGNDIKEPSLMSLSSKQLEISLKDKIKLEAEREILERALVAGNSELDLEPTVENVLLGTKKQRALKKPKTSLEMEIAGSPDPNVPISEHHCSGCGAQVHCQDESRPGYIPSEKFKPLTESNALEDAICQRCWYFINHKRALNVNVNVSDYSKIISAIKSKKAHILLMVDLLDFPCSVIPNLKDLLGNTTPMFIVGNKYDLLPKDAPNHHKRVEQIVLETCIQENVCDREQVSRVHLISAKTGFGVEKLITLLQGLWGSRKDIYLLGTANIGKSTLFTTLLNSDFSKTKASYMIKQPTISPWPGTTLNLLKFPILRPTQDKVMIRRARLKAEAEDALKEKRADIKLRAYWKEKVGRSFSVKLKDQSEDLPEEHLPMESEEFADPFNTMSLNTDIAEDQPRTETKPKKKQLPFRFTPMEFESGKWFFDTPGVLHDRQVLTHLTMDELKLTMANRVIIPRTLIIKPGQVIFLGGLGRLDYVQGVDSVYFTVFASEEIPVRYCSQDEAEEFYTRHAGESYFKVPIGGAERMKTFPKLLPTDYKVIGSGWQESASDVLLSSAGVLYNPSDV</sequence>
<evidence type="ECO:0000256" key="1">
    <source>
        <dbReference type="SAM" id="MobiDB-lite"/>
    </source>
</evidence>
<gene>
    <name evidence="2" type="ORF">BSL78_13635</name>
</gene>
<dbReference type="InterPro" id="IPR027417">
    <property type="entry name" value="P-loop_NTPase"/>
</dbReference>
<organism evidence="2 3">
    <name type="scientific">Stichopus japonicus</name>
    <name type="common">Sea cucumber</name>
    <dbReference type="NCBI Taxonomy" id="307972"/>
    <lineage>
        <taxon>Eukaryota</taxon>
        <taxon>Metazoa</taxon>
        <taxon>Echinodermata</taxon>
        <taxon>Eleutherozoa</taxon>
        <taxon>Echinozoa</taxon>
        <taxon>Holothuroidea</taxon>
        <taxon>Aspidochirotacea</taxon>
        <taxon>Aspidochirotida</taxon>
        <taxon>Stichopodidae</taxon>
        <taxon>Apostichopus</taxon>
    </lineage>
</organism>
<keyword evidence="3" id="KW-1185">Reference proteome</keyword>
<proteinExistence type="predicted"/>
<protein>
    <submittedName>
        <fullName evidence="2">Putative nitric oxide-associated protein 1-like</fullName>
    </submittedName>
</protein>
<accession>A0A2G8KND3</accession>
<reference evidence="2 3" key="1">
    <citation type="journal article" date="2017" name="PLoS Biol.">
        <title>The sea cucumber genome provides insights into morphological evolution and visceral regeneration.</title>
        <authorList>
            <person name="Zhang X."/>
            <person name="Sun L."/>
            <person name="Yuan J."/>
            <person name="Sun Y."/>
            <person name="Gao Y."/>
            <person name="Zhang L."/>
            <person name="Li S."/>
            <person name="Dai H."/>
            <person name="Hamel J.F."/>
            <person name="Liu C."/>
            <person name="Yu Y."/>
            <person name="Liu S."/>
            <person name="Lin W."/>
            <person name="Guo K."/>
            <person name="Jin S."/>
            <person name="Xu P."/>
            <person name="Storey K.B."/>
            <person name="Huan P."/>
            <person name="Zhang T."/>
            <person name="Zhou Y."/>
            <person name="Zhang J."/>
            <person name="Lin C."/>
            <person name="Li X."/>
            <person name="Xing L."/>
            <person name="Huo D."/>
            <person name="Sun M."/>
            <person name="Wang L."/>
            <person name="Mercier A."/>
            <person name="Li F."/>
            <person name="Yang H."/>
            <person name="Xiang J."/>
        </authorList>
    </citation>
    <scope>NUCLEOTIDE SEQUENCE [LARGE SCALE GENOMIC DNA]</scope>
    <source>
        <strain evidence="2">Shaxun</strain>
        <tissue evidence="2">Muscle</tissue>
    </source>
</reference>
<dbReference type="AlphaFoldDB" id="A0A2G8KND3"/>
<dbReference type="STRING" id="307972.A0A2G8KND3"/>
<dbReference type="CDD" id="cd01855">
    <property type="entry name" value="YqeH"/>
    <property type="match status" value="1"/>
</dbReference>
<feature type="region of interest" description="Disordered" evidence="1">
    <location>
        <begin position="1"/>
        <end position="21"/>
    </location>
</feature>
<evidence type="ECO:0000313" key="3">
    <source>
        <dbReference type="Proteomes" id="UP000230750"/>
    </source>
</evidence>